<evidence type="ECO:0000313" key="3">
    <source>
        <dbReference type="EMBL" id="PFG73660.1"/>
    </source>
</evidence>
<keyword evidence="2" id="KW-1133">Transmembrane helix</keyword>
<reference evidence="3 4" key="1">
    <citation type="submission" date="2017-09" db="EMBL/GenBank/DDBJ databases">
        <title>Sequencing the genomes of two abundant thermophiles in Great Basin hot springs: Thermocrinis jamiesonii and novel Chloroflexi Thermoflexus hugenholtzii.</title>
        <authorList>
            <person name="Hedlund B."/>
        </authorList>
    </citation>
    <scope>NUCLEOTIDE SEQUENCE [LARGE SCALE GENOMIC DNA]</scope>
    <source>
        <strain evidence="3 4">G233</strain>
    </source>
</reference>
<comment type="similarity">
    <text evidence="1 2">Belongs to the complex I subunit 6 family.</text>
</comment>
<organism evidence="3 4">
    <name type="scientific">Tepidiforma thermophila (strain KCTC 52669 / CGMCC 1.13589 / G233)</name>
    <dbReference type="NCBI Taxonomy" id="2761530"/>
    <lineage>
        <taxon>Bacteria</taxon>
        <taxon>Bacillati</taxon>
        <taxon>Chloroflexota</taxon>
        <taxon>Tepidiformia</taxon>
        <taxon>Tepidiformales</taxon>
        <taxon>Tepidiformaceae</taxon>
        <taxon>Tepidiforma</taxon>
    </lineage>
</organism>
<dbReference type="Proteomes" id="UP000223071">
    <property type="component" value="Unassembled WGS sequence"/>
</dbReference>
<dbReference type="PANTHER" id="PTHR33269:SF17">
    <property type="entry name" value="NADH-UBIQUINONE OXIDOREDUCTASE CHAIN 6"/>
    <property type="match status" value="1"/>
</dbReference>
<feature type="transmembrane region" description="Helical" evidence="2">
    <location>
        <begin position="138"/>
        <end position="160"/>
    </location>
</feature>
<feature type="transmembrane region" description="Helical" evidence="2">
    <location>
        <begin position="31"/>
        <end position="48"/>
    </location>
</feature>
<evidence type="ECO:0000313" key="4">
    <source>
        <dbReference type="Proteomes" id="UP000223071"/>
    </source>
</evidence>
<evidence type="ECO:0000256" key="1">
    <source>
        <dbReference type="ARBA" id="ARBA00005698"/>
    </source>
</evidence>
<evidence type="ECO:0000256" key="2">
    <source>
        <dbReference type="RuleBase" id="RU004429"/>
    </source>
</evidence>
<comment type="caution">
    <text evidence="3">The sequence shown here is derived from an EMBL/GenBank/DDBJ whole genome shotgun (WGS) entry which is preliminary data.</text>
</comment>
<dbReference type="Pfam" id="PF00499">
    <property type="entry name" value="Oxidored_q3"/>
    <property type="match status" value="1"/>
</dbReference>
<keyword evidence="2" id="KW-0472">Membrane</keyword>
<feature type="transmembrane region" description="Helical" evidence="2">
    <location>
        <begin position="94"/>
        <end position="112"/>
    </location>
</feature>
<name>A0A2A9HEX2_TEPT2</name>
<dbReference type="EC" id="7.1.1.-" evidence="2"/>
<dbReference type="InterPro" id="IPR042106">
    <property type="entry name" value="Nuo/plastoQ_OxRdtase_6_NuoJ"/>
</dbReference>
<comment type="function">
    <text evidence="2">NDH-1 shuttles electrons from NADH, via FMN and iron-sulfur (Fe-S) centers, to quinones in the respiratory chain. Couples the redox reaction to proton translocation (for every two electrons transferred, four hydrogen ions are translocated across the cytoplasmic membrane), and thus conserves the redox energy in a proton gradient.</text>
</comment>
<feature type="transmembrane region" description="Helical" evidence="2">
    <location>
        <begin position="6"/>
        <end position="24"/>
    </location>
</feature>
<comment type="catalytic activity">
    <reaction evidence="2">
        <text>a quinone + NADH + 5 H(+)(in) = a quinol + NAD(+) + 4 H(+)(out)</text>
        <dbReference type="Rhea" id="RHEA:57888"/>
        <dbReference type="ChEBI" id="CHEBI:15378"/>
        <dbReference type="ChEBI" id="CHEBI:24646"/>
        <dbReference type="ChEBI" id="CHEBI:57540"/>
        <dbReference type="ChEBI" id="CHEBI:57945"/>
        <dbReference type="ChEBI" id="CHEBI:132124"/>
    </reaction>
</comment>
<dbReference type="EMBL" id="PDJQ01000001">
    <property type="protein sequence ID" value="PFG73660.1"/>
    <property type="molecule type" value="Genomic_DNA"/>
</dbReference>
<feature type="transmembrane region" description="Helical" evidence="2">
    <location>
        <begin position="54"/>
        <end position="73"/>
    </location>
</feature>
<dbReference type="GO" id="GO:0048038">
    <property type="term" value="F:quinone binding"/>
    <property type="evidence" value="ECO:0007669"/>
    <property type="project" value="UniProtKB-UniRule"/>
</dbReference>
<keyword evidence="2" id="KW-0874">Quinone</keyword>
<keyword evidence="2" id="KW-0812">Transmembrane</keyword>
<keyword evidence="2" id="KW-1003">Cell membrane</keyword>
<dbReference type="Gene3D" id="1.20.120.1200">
    <property type="entry name" value="NADH-ubiquinone/plastoquinone oxidoreductase chain 6, subunit NuoJ"/>
    <property type="match status" value="1"/>
</dbReference>
<dbReference type="PANTHER" id="PTHR33269">
    <property type="entry name" value="NADH-UBIQUINONE OXIDOREDUCTASE CHAIN 6"/>
    <property type="match status" value="1"/>
</dbReference>
<keyword evidence="4" id="KW-1185">Reference proteome</keyword>
<dbReference type="GO" id="GO:0005886">
    <property type="term" value="C:plasma membrane"/>
    <property type="evidence" value="ECO:0007669"/>
    <property type="project" value="UniProtKB-SubCell"/>
</dbReference>
<dbReference type="RefSeq" id="WP_098503105.1">
    <property type="nucleotide sequence ID" value="NZ_PDJQ01000001.1"/>
</dbReference>
<proteinExistence type="inferred from homology"/>
<sequence>MATEVIWWVFAVLITILSAGVVFSRSVIHSAIFLIGSLAGVGVMFVILTVEFLALTQFLIYGGAVTVLVLLALMLTRADPSGRAEKVNGPQAPFALLAGIGVAAVLLVAGLSTEWAGNTEAPTNIAIETISQRLFEDYGLPFILASVLLLVALIGAIIVARQEEGE</sequence>
<keyword evidence="2" id="KW-0520">NAD</keyword>
<dbReference type="GO" id="GO:0008137">
    <property type="term" value="F:NADH dehydrogenase (ubiquinone) activity"/>
    <property type="evidence" value="ECO:0007669"/>
    <property type="project" value="UniProtKB-UniRule"/>
</dbReference>
<gene>
    <name evidence="3" type="ORF">A9A59_0862</name>
</gene>
<dbReference type="InterPro" id="IPR001457">
    <property type="entry name" value="NADH_UbQ/plastoQ_OxRdtase_su6"/>
</dbReference>
<accession>A0A2A9HEX2</accession>
<comment type="subcellular location">
    <subcellularLocation>
        <location evidence="2">Cell membrane</location>
        <topology evidence="2">Multi-pass membrane protein</topology>
    </subcellularLocation>
</comment>
<dbReference type="AlphaFoldDB" id="A0A2A9HEX2"/>
<protein>
    <recommendedName>
        <fullName evidence="2">NADH-quinone oxidoreductase subunit J</fullName>
        <ecNumber evidence="2">7.1.1.-</ecNumber>
    </recommendedName>
</protein>